<accession>A0A0F9JWH2</accession>
<dbReference type="EMBL" id="LAZR01015189">
    <property type="protein sequence ID" value="KKM14263.1"/>
    <property type="molecule type" value="Genomic_DNA"/>
</dbReference>
<organism evidence="1">
    <name type="scientific">marine sediment metagenome</name>
    <dbReference type="NCBI Taxonomy" id="412755"/>
    <lineage>
        <taxon>unclassified sequences</taxon>
        <taxon>metagenomes</taxon>
        <taxon>ecological metagenomes</taxon>
    </lineage>
</organism>
<comment type="caution">
    <text evidence="1">The sequence shown here is derived from an EMBL/GenBank/DDBJ whole genome shotgun (WGS) entry which is preliminary data.</text>
</comment>
<proteinExistence type="predicted"/>
<evidence type="ECO:0000313" key="1">
    <source>
        <dbReference type="EMBL" id="KKM14263.1"/>
    </source>
</evidence>
<reference evidence="1" key="1">
    <citation type="journal article" date="2015" name="Nature">
        <title>Complex archaea that bridge the gap between prokaryotes and eukaryotes.</title>
        <authorList>
            <person name="Spang A."/>
            <person name="Saw J.H."/>
            <person name="Jorgensen S.L."/>
            <person name="Zaremba-Niedzwiedzka K."/>
            <person name="Martijn J."/>
            <person name="Lind A.E."/>
            <person name="van Eijk R."/>
            <person name="Schleper C."/>
            <person name="Guy L."/>
            <person name="Ettema T.J."/>
        </authorList>
    </citation>
    <scope>NUCLEOTIDE SEQUENCE</scope>
</reference>
<protein>
    <submittedName>
        <fullName evidence="1">Uncharacterized protein</fullName>
    </submittedName>
</protein>
<dbReference type="AlphaFoldDB" id="A0A0F9JWH2"/>
<sequence>METAEHDRHMICEIGRLFWGDSKQCYSADAVHRQVVALLGPDHTSNPKKVLRGIHGDLIGTQEQAKKTDLDMAIEVIAALYEKVEAQENHSHSIN</sequence>
<gene>
    <name evidence="1" type="ORF">LCGC14_1707890</name>
</gene>
<name>A0A0F9JWH2_9ZZZZ</name>